<dbReference type="GO" id="GO:0047617">
    <property type="term" value="F:fatty acyl-CoA hydrolase activity"/>
    <property type="evidence" value="ECO:0007669"/>
    <property type="project" value="TreeGrafter"/>
</dbReference>
<sequence length="303" mass="35251">MLQPALRTQLAAPIRSCQLPARRLLSATSPVQDPRKANLDNAPAKPHTIDPRWLTMIKRRIGKCMMFGLRPDQINEGGQILQQLANDWRELLAGSEGFLTDKKRRSLFKHNVVWGEQVRDWAYIWMSWVCHVNNVTYVRYAETARVNWTRNIGTYIDPANKKEWINLVGSTGVGLILRSIKVDYKFPMTSPDKITVYQRLVPDPNSFLSRQSAFQLQVMILSEAKQRPAARCHEDIVTYDYKRNQKTHNLPPFVMEQFKVIYELQEQAQKEWQQQIAEIENRVRTLELESWDRVDAIEDNGSS</sequence>
<dbReference type="CDD" id="cd00586">
    <property type="entry name" value="4HBT"/>
    <property type="match status" value="1"/>
</dbReference>
<name>A0AAD6NBV3_PENCN</name>
<dbReference type="InterPro" id="IPR029069">
    <property type="entry name" value="HotDog_dom_sf"/>
</dbReference>
<dbReference type="Gene3D" id="3.10.129.10">
    <property type="entry name" value="Hotdog Thioesterase"/>
    <property type="match status" value="1"/>
</dbReference>
<accession>A0AAD6NBV3</accession>
<reference evidence="2" key="1">
    <citation type="journal article" date="2023" name="IMA Fungus">
        <title>Comparative genomic study of the Penicillium genus elucidates a diverse pangenome and 15 lateral gene transfer events.</title>
        <authorList>
            <person name="Petersen C."/>
            <person name="Sorensen T."/>
            <person name="Nielsen M.R."/>
            <person name="Sondergaard T.E."/>
            <person name="Sorensen J.L."/>
            <person name="Fitzpatrick D.A."/>
            <person name="Frisvad J.C."/>
            <person name="Nielsen K.L."/>
        </authorList>
    </citation>
    <scope>NUCLEOTIDE SEQUENCE</scope>
    <source>
        <strain evidence="2">IBT 15450</strain>
    </source>
</reference>
<reference evidence="2" key="2">
    <citation type="submission" date="2023-01" db="EMBL/GenBank/DDBJ databases">
        <authorList>
            <person name="Petersen C."/>
        </authorList>
    </citation>
    <scope>NUCLEOTIDE SEQUENCE</scope>
    <source>
        <strain evidence="2">IBT 15450</strain>
    </source>
</reference>
<evidence type="ECO:0000313" key="3">
    <source>
        <dbReference type="Proteomes" id="UP001219568"/>
    </source>
</evidence>
<evidence type="ECO:0000313" key="2">
    <source>
        <dbReference type="EMBL" id="KAJ6051104.1"/>
    </source>
</evidence>
<organism evidence="2 3">
    <name type="scientific">Penicillium canescens</name>
    <dbReference type="NCBI Taxonomy" id="5083"/>
    <lineage>
        <taxon>Eukaryota</taxon>
        <taxon>Fungi</taxon>
        <taxon>Dikarya</taxon>
        <taxon>Ascomycota</taxon>
        <taxon>Pezizomycotina</taxon>
        <taxon>Eurotiomycetes</taxon>
        <taxon>Eurotiomycetidae</taxon>
        <taxon>Eurotiales</taxon>
        <taxon>Aspergillaceae</taxon>
        <taxon>Penicillium</taxon>
    </lineage>
</organism>
<dbReference type="PANTHER" id="PTHR31793:SF39">
    <property type="entry name" value="THIOESTERASE_THIOL ESTER DEHYDRASE-ISOMERASE"/>
    <property type="match status" value="1"/>
</dbReference>
<gene>
    <name evidence="2" type="ORF">N7460_001638</name>
</gene>
<dbReference type="EMBL" id="JAQJZL010000002">
    <property type="protein sequence ID" value="KAJ6051104.1"/>
    <property type="molecule type" value="Genomic_DNA"/>
</dbReference>
<dbReference type="Proteomes" id="UP001219568">
    <property type="component" value="Unassembled WGS sequence"/>
</dbReference>
<dbReference type="InterPro" id="IPR050563">
    <property type="entry name" value="4-hydroxybenzoyl-CoA_TE"/>
</dbReference>
<keyword evidence="1" id="KW-0175">Coiled coil</keyword>
<dbReference type="AlphaFoldDB" id="A0AAD6NBV3"/>
<keyword evidence="3" id="KW-1185">Reference proteome</keyword>
<proteinExistence type="predicted"/>
<evidence type="ECO:0000256" key="1">
    <source>
        <dbReference type="SAM" id="Coils"/>
    </source>
</evidence>
<dbReference type="SUPFAM" id="SSF54637">
    <property type="entry name" value="Thioesterase/thiol ester dehydrase-isomerase"/>
    <property type="match status" value="1"/>
</dbReference>
<feature type="coiled-coil region" evidence="1">
    <location>
        <begin position="262"/>
        <end position="289"/>
    </location>
</feature>
<dbReference type="PANTHER" id="PTHR31793">
    <property type="entry name" value="4-HYDROXYBENZOYL-COA THIOESTERASE FAMILY MEMBER"/>
    <property type="match status" value="1"/>
</dbReference>
<comment type="caution">
    <text evidence="2">The sequence shown here is derived from an EMBL/GenBank/DDBJ whole genome shotgun (WGS) entry which is preliminary data.</text>
</comment>
<protein>
    <submittedName>
        <fullName evidence="2">Uncharacterized protein</fullName>
    </submittedName>
</protein>
<dbReference type="Pfam" id="PF13279">
    <property type="entry name" value="4HBT_2"/>
    <property type="match status" value="1"/>
</dbReference>